<reference evidence="2 3" key="1">
    <citation type="journal article" date="2018" name="Nat. Ecol. Evol.">
        <title>Pezizomycetes genomes reveal the molecular basis of ectomycorrhizal truffle lifestyle.</title>
        <authorList>
            <person name="Murat C."/>
            <person name="Payen T."/>
            <person name="Noel B."/>
            <person name="Kuo A."/>
            <person name="Morin E."/>
            <person name="Chen J."/>
            <person name="Kohler A."/>
            <person name="Krizsan K."/>
            <person name="Balestrini R."/>
            <person name="Da Silva C."/>
            <person name="Montanini B."/>
            <person name="Hainaut M."/>
            <person name="Levati E."/>
            <person name="Barry K.W."/>
            <person name="Belfiori B."/>
            <person name="Cichocki N."/>
            <person name="Clum A."/>
            <person name="Dockter R.B."/>
            <person name="Fauchery L."/>
            <person name="Guy J."/>
            <person name="Iotti M."/>
            <person name="Le Tacon F."/>
            <person name="Lindquist E.A."/>
            <person name="Lipzen A."/>
            <person name="Malagnac F."/>
            <person name="Mello A."/>
            <person name="Molinier V."/>
            <person name="Miyauchi S."/>
            <person name="Poulain J."/>
            <person name="Riccioni C."/>
            <person name="Rubini A."/>
            <person name="Sitrit Y."/>
            <person name="Splivallo R."/>
            <person name="Traeger S."/>
            <person name="Wang M."/>
            <person name="Zifcakova L."/>
            <person name="Wipf D."/>
            <person name="Zambonelli A."/>
            <person name="Paolocci F."/>
            <person name="Nowrousian M."/>
            <person name="Ottonello S."/>
            <person name="Baldrian P."/>
            <person name="Spatafora J.W."/>
            <person name="Henrissat B."/>
            <person name="Nagy L.G."/>
            <person name="Aury J.M."/>
            <person name="Wincker P."/>
            <person name="Grigoriev I.V."/>
            <person name="Bonfante P."/>
            <person name="Martin F.M."/>
        </authorList>
    </citation>
    <scope>NUCLEOTIDE SEQUENCE [LARGE SCALE GENOMIC DNA]</scope>
    <source>
        <strain evidence="2 3">CCBAS932</strain>
    </source>
</reference>
<evidence type="ECO:0000256" key="1">
    <source>
        <dbReference type="SAM" id="MobiDB-lite"/>
    </source>
</evidence>
<dbReference type="InParanoid" id="A0A3N4KCU5"/>
<dbReference type="Proteomes" id="UP000277580">
    <property type="component" value="Unassembled WGS sequence"/>
</dbReference>
<keyword evidence="3" id="KW-1185">Reference proteome</keyword>
<protein>
    <submittedName>
        <fullName evidence="2">Uncharacterized protein</fullName>
    </submittedName>
</protein>
<feature type="region of interest" description="Disordered" evidence="1">
    <location>
        <begin position="1"/>
        <end position="28"/>
    </location>
</feature>
<dbReference type="AlphaFoldDB" id="A0A3N4KCU5"/>
<evidence type="ECO:0000313" key="3">
    <source>
        <dbReference type="Proteomes" id="UP000277580"/>
    </source>
</evidence>
<organism evidence="2 3">
    <name type="scientific">Morchella conica CCBAS932</name>
    <dbReference type="NCBI Taxonomy" id="1392247"/>
    <lineage>
        <taxon>Eukaryota</taxon>
        <taxon>Fungi</taxon>
        <taxon>Dikarya</taxon>
        <taxon>Ascomycota</taxon>
        <taxon>Pezizomycotina</taxon>
        <taxon>Pezizomycetes</taxon>
        <taxon>Pezizales</taxon>
        <taxon>Morchellaceae</taxon>
        <taxon>Morchella</taxon>
    </lineage>
</organism>
<dbReference type="EMBL" id="ML119193">
    <property type="protein sequence ID" value="RPB07169.1"/>
    <property type="molecule type" value="Genomic_DNA"/>
</dbReference>
<proteinExistence type="predicted"/>
<feature type="region of interest" description="Disordered" evidence="1">
    <location>
        <begin position="109"/>
        <end position="131"/>
    </location>
</feature>
<accession>A0A3N4KCU5</accession>
<name>A0A3N4KCU5_9PEZI</name>
<dbReference type="OrthoDB" id="10557402at2759"/>
<sequence length="258" mass="28715">MENTRESPSAPRGRKRRASEEAPSAPTTAALAARTLRVENAPGKSYIAPVAIRYYWPNNGYRRRNGSPVYNAAAAADLAILERHVKKGLPAVTAFDHVTRVAATPITGEEKNMPIPASPPRHRIRKPMPHPSRISMDALLRLNDRFRHDPNLVIPGYVPPTVKTGDRSEYTLTTNRSPGSRGSVGDIHDLENEVPGADLAEEARKDVEGEQILMEIEEEEKEITEVVQPVLDRAGPTTRANMRFVLEVRERKPLEQEL</sequence>
<gene>
    <name evidence="2" type="ORF">P167DRAFT_579567</name>
</gene>
<evidence type="ECO:0000313" key="2">
    <source>
        <dbReference type="EMBL" id="RPB07169.1"/>
    </source>
</evidence>